<gene>
    <name evidence="4" type="ORF">CYFUS_007799</name>
</gene>
<dbReference type="InterPro" id="IPR020084">
    <property type="entry name" value="NUDIX_hydrolase_CS"/>
</dbReference>
<evidence type="ECO:0000313" key="4">
    <source>
        <dbReference type="EMBL" id="ATB42321.1"/>
    </source>
</evidence>
<dbReference type="PROSITE" id="PS00893">
    <property type="entry name" value="NUDIX_BOX"/>
    <property type="match status" value="1"/>
</dbReference>
<dbReference type="Proteomes" id="UP000217257">
    <property type="component" value="Chromosome"/>
</dbReference>
<dbReference type="KEGG" id="cfus:CYFUS_007799"/>
<dbReference type="PANTHER" id="PTHR43736">
    <property type="entry name" value="ADP-RIBOSE PYROPHOSPHATASE"/>
    <property type="match status" value="1"/>
</dbReference>
<dbReference type="EMBL" id="CP022098">
    <property type="protein sequence ID" value="ATB42321.1"/>
    <property type="molecule type" value="Genomic_DNA"/>
</dbReference>
<feature type="compositionally biased region" description="Basic residues" evidence="2">
    <location>
        <begin position="245"/>
        <end position="254"/>
    </location>
</feature>
<keyword evidence="1" id="KW-0378">Hydrolase</keyword>
<organism evidence="4 5">
    <name type="scientific">Cystobacter fuscus</name>
    <dbReference type="NCBI Taxonomy" id="43"/>
    <lineage>
        <taxon>Bacteria</taxon>
        <taxon>Pseudomonadati</taxon>
        <taxon>Myxococcota</taxon>
        <taxon>Myxococcia</taxon>
        <taxon>Myxococcales</taxon>
        <taxon>Cystobacterineae</taxon>
        <taxon>Archangiaceae</taxon>
        <taxon>Cystobacter</taxon>
    </lineage>
</organism>
<dbReference type="Pfam" id="PF21906">
    <property type="entry name" value="WHD_NrtR"/>
    <property type="match status" value="1"/>
</dbReference>
<dbReference type="InterPro" id="IPR036388">
    <property type="entry name" value="WH-like_DNA-bd_sf"/>
</dbReference>
<dbReference type="RefSeq" id="WP_232537076.1">
    <property type="nucleotide sequence ID" value="NZ_CP022098.1"/>
</dbReference>
<evidence type="ECO:0000256" key="1">
    <source>
        <dbReference type="ARBA" id="ARBA00022801"/>
    </source>
</evidence>
<reference evidence="4 5" key="1">
    <citation type="submission" date="2017-06" db="EMBL/GenBank/DDBJ databases">
        <title>Sequencing and comparative analysis of myxobacterial genomes.</title>
        <authorList>
            <person name="Rupp O."/>
            <person name="Goesmann A."/>
            <person name="Sogaard-Andersen L."/>
        </authorList>
    </citation>
    <scope>NUCLEOTIDE SEQUENCE [LARGE SCALE GENOMIC DNA]</scope>
    <source>
        <strain evidence="4 5">DSM 52655</strain>
    </source>
</reference>
<dbReference type="SUPFAM" id="SSF55811">
    <property type="entry name" value="Nudix"/>
    <property type="match status" value="1"/>
</dbReference>
<evidence type="ECO:0000313" key="5">
    <source>
        <dbReference type="Proteomes" id="UP000217257"/>
    </source>
</evidence>
<dbReference type="AlphaFoldDB" id="A0A250JFZ0"/>
<dbReference type="InterPro" id="IPR054105">
    <property type="entry name" value="WHD_NrtR"/>
</dbReference>
<evidence type="ECO:0000259" key="3">
    <source>
        <dbReference type="PROSITE" id="PS51462"/>
    </source>
</evidence>
<sequence>MRSPEVQRARQSLAPYARPAVAVDLVVLTLVDGALHVLLIRRGEPPFEGKLALPGGILRVGDGMEDQGEDLDVAAVRELHEETGLESRDVLLEQFATFGRPGRDPRMRVVSVAYYALVRPELARRVRAGGDAAEARWEAVERLDASTLAFDHEDILRVALARMREKLDTSSLAFSLVPERFTIPELRAVFSAVKGEPQDPGNFRRKVKRLIEDGVLEAAPGVRRTASKPAALYRFRAASPEPSARGHKGGTRPA</sequence>
<feature type="domain" description="Nudix hydrolase" evidence="3">
    <location>
        <begin position="16"/>
        <end position="160"/>
    </location>
</feature>
<protein>
    <submittedName>
        <fullName evidence="4">NUDIX domain-containing protein</fullName>
    </submittedName>
</protein>
<proteinExistence type="predicted"/>
<dbReference type="Pfam" id="PF00293">
    <property type="entry name" value="NUDIX"/>
    <property type="match status" value="1"/>
</dbReference>
<dbReference type="PROSITE" id="PS51462">
    <property type="entry name" value="NUDIX"/>
    <property type="match status" value="1"/>
</dbReference>
<accession>A0A250JFZ0</accession>
<dbReference type="SUPFAM" id="SSF46785">
    <property type="entry name" value="Winged helix' DNA-binding domain"/>
    <property type="match status" value="1"/>
</dbReference>
<name>A0A250JFZ0_9BACT</name>
<dbReference type="PANTHER" id="PTHR43736:SF4">
    <property type="entry name" value="SLR1690 PROTEIN"/>
    <property type="match status" value="1"/>
</dbReference>
<dbReference type="InterPro" id="IPR015797">
    <property type="entry name" value="NUDIX_hydrolase-like_dom_sf"/>
</dbReference>
<dbReference type="Gene3D" id="1.10.10.10">
    <property type="entry name" value="Winged helix-like DNA-binding domain superfamily/Winged helix DNA-binding domain"/>
    <property type="match status" value="1"/>
</dbReference>
<evidence type="ECO:0000256" key="2">
    <source>
        <dbReference type="SAM" id="MobiDB-lite"/>
    </source>
</evidence>
<dbReference type="InterPro" id="IPR000086">
    <property type="entry name" value="NUDIX_hydrolase_dom"/>
</dbReference>
<dbReference type="InterPro" id="IPR036390">
    <property type="entry name" value="WH_DNA-bd_sf"/>
</dbReference>
<dbReference type="GO" id="GO:0016787">
    <property type="term" value="F:hydrolase activity"/>
    <property type="evidence" value="ECO:0007669"/>
    <property type="project" value="UniProtKB-KW"/>
</dbReference>
<dbReference type="Gene3D" id="3.90.79.10">
    <property type="entry name" value="Nucleoside Triphosphate Pyrophosphohydrolase"/>
    <property type="match status" value="1"/>
</dbReference>
<dbReference type="CDD" id="cd18873">
    <property type="entry name" value="NUDIX_NadM_like"/>
    <property type="match status" value="1"/>
</dbReference>
<feature type="region of interest" description="Disordered" evidence="2">
    <location>
        <begin position="235"/>
        <end position="254"/>
    </location>
</feature>